<protein>
    <submittedName>
        <fullName evidence="1">Uncharacterized protein</fullName>
    </submittedName>
</protein>
<organism evidence="1 2">
    <name type="scientific">Bugula neritina</name>
    <name type="common">Brown bryozoan</name>
    <name type="synonym">Sertularia neritina</name>
    <dbReference type="NCBI Taxonomy" id="10212"/>
    <lineage>
        <taxon>Eukaryota</taxon>
        <taxon>Metazoa</taxon>
        <taxon>Spiralia</taxon>
        <taxon>Lophotrochozoa</taxon>
        <taxon>Bryozoa</taxon>
        <taxon>Gymnolaemata</taxon>
        <taxon>Cheilostomatida</taxon>
        <taxon>Flustrina</taxon>
        <taxon>Buguloidea</taxon>
        <taxon>Bugulidae</taxon>
        <taxon>Bugula</taxon>
    </lineage>
</organism>
<reference evidence="1" key="1">
    <citation type="submission" date="2020-06" db="EMBL/GenBank/DDBJ databases">
        <title>Draft genome of Bugula neritina, a colonial animal packing powerful symbionts and potential medicines.</title>
        <authorList>
            <person name="Rayko M."/>
        </authorList>
    </citation>
    <scope>NUCLEOTIDE SEQUENCE [LARGE SCALE GENOMIC DNA]</scope>
    <source>
        <strain evidence="1">Kwan_BN1</strain>
    </source>
</reference>
<sequence>MDNAMEIVEIVNADMPAPAVAAETDVDEQAIAEIARINSINKCNVWFEAHGALLDSNTQTDTMPALNIQSNGMPEH</sequence>
<proteinExistence type="predicted"/>
<gene>
    <name evidence="1" type="ORF">EB796_009306</name>
</gene>
<dbReference type="AlphaFoldDB" id="A0A7J7K2H0"/>
<accession>A0A7J7K2H0</accession>
<dbReference type="OrthoDB" id="6140722at2759"/>
<name>A0A7J7K2H0_BUGNE</name>
<comment type="caution">
    <text evidence="1">The sequence shown here is derived from an EMBL/GenBank/DDBJ whole genome shotgun (WGS) entry which is preliminary data.</text>
</comment>
<keyword evidence="2" id="KW-1185">Reference proteome</keyword>
<evidence type="ECO:0000313" key="2">
    <source>
        <dbReference type="Proteomes" id="UP000593567"/>
    </source>
</evidence>
<dbReference type="Proteomes" id="UP000593567">
    <property type="component" value="Unassembled WGS sequence"/>
</dbReference>
<dbReference type="EMBL" id="VXIV02001511">
    <property type="protein sequence ID" value="KAF6032383.1"/>
    <property type="molecule type" value="Genomic_DNA"/>
</dbReference>
<evidence type="ECO:0000313" key="1">
    <source>
        <dbReference type="EMBL" id="KAF6032383.1"/>
    </source>
</evidence>